<dbReference type="SMART" id="SM00861">
    <property type="entry name" value="Transket_pyr"/>
    <property type="match status" value="1"/>
</dbReference>
<organism evidence="13 14">
    <name type="scientific">Candidatus Rhodobacter oscarellae</name>
    <dbReference type="NCBI Taxonomy" id="1675527"/>
    <lineage>
        <taxon>Bacteria</taxon>
        <taxon>Pseudomonadati</taxon>
        <taxon>Pseudomonadota</taxon>
        <taxon>Alphaproteobacteria</taxon>
        <taxon>Rhodobacterales</taxon>
        <taxon>Rhodobacter group</taxon>
        <taxon>Rhodobacter</taxon>
    </lineage>
</organism>
<dbReference type="AlphaFoldDB" id="A0A0J9EAA6"/>
<feature type="binding site" evidence="11">
    <location>
        <position position="185"/>
    </location>
    <ligand>
        <name>thiamine diphosphate</name>
        <dbReference type="ChEBI" id="CHEBI:58937"/>
    </ligand>
</feature>
<keyword evidence="5 11" id="KW-0479">Metal-binding</keyword>
<evidence type="ECO:0000256" key="1">
    <source>
        <dbReference type="ARBA" id="ARBA00004980"/>
    </source>
</evidence>
<feature type="binding site" evidence="11">
    <location>
        <position position="156"/>
    </location>
    <ligand>
        <name>Mg(2+)</name>
        <dbReference type="ChEBI" id="CHEBI:18420"/>
    </ligand>
</feature>
<keyword evidence="4 11" id="KW-0808">Transferase</keyword>
<dbReference type="EC" id="2.2.1.7" evidence="11"/>
<comment type="catalytic activity">
    <reaction evidence="11">
        <text>D-glyceraldehyde 3-phosphate + pyruvate + H(+) = 1-deoxy-D-xylulose 5-phosphate + CO2</text>
        <dbReference type="Rhea" id="RHEA:12605"/>
        <dbReference type="ChEBI" id="CHEBI:15361"/>
        <dbReference type="ChEBI" id="CHEBI:15378"/>
        <dbReference type="ChEBI" id="CHEBI:16526"/>
        <dbReference type="ChEBI" id="CHEBI:57792"/>
        <dbReference type="ChEBI" id="CHEBI:59776"/>
        <dbReference type="EC" id="2.2.1.7"/>
    </reaction>
</comment>
<evidence type="ECO:0000256" key="7">
    <source>
        <dbReference type="ARBA" id="ARBA00022977"/>
    </source>
</evidence>
<dbReference type="SUPFAM" id="SSF52518">
    <property type="entry name" value="Thiamin diphosphate-binding fold (THDP-binding)"/>
    <property type="match status" value="2"/>
</dbReference>
<evidence type="ECO:0000313" key="13">
    <source>
        <dbReference type="EMBL" id="KMW59715.1"/>
    </source>
</evidence>
<dbReference type="HAMAP" id="MF_00315">
    <property type="entry name" value="DXP_synth"/>
    <property type="match status" value="1"/>
</dbReference>
<evidence type="ECO:0000313" key="14">
    <source>
        <dbReference type="Proteomes" id="UP000037178"/>
    </source>
</evidence>
<keyword evidence="6 11" id="KW-0460">Magnesium</keyword>
<dbReference type="RefSeq" id="WP_049645147.1">
    <property type="nucleotide sequence ID" value="NZ_LFTY01000002.1"/>
</dbReference>
<dbReference type="CDD" id="cd02007">
    <property type="entry name" value="TPP_DXS"/>
    <property type="match status" value="1"/>
</dbReference>
<dbReference type="Gene3D" id="3.40.50.970">
    <property type="match status" value="2"/>
</dbReference>
<dbReference type="GO" id="GO:0030976">
    <property type="term" value="F:thiamine pyrophosphate binding"/>
    <property type="evidence" value="ECO:0007669"/>
    <property type="project" value="UniProtKB-UniRule"/>
</dbReference>
<gene>
    <name evidence="11" type="primary">dxs</name>
    <name evidence="13" type="ORF">AIOL_004698</name>
</gene>
<dbReference type="FunFam" id="3.40.50.920:FF:000002">
    <property type="entry name" value="1-deoxy-D-xylulose-5-phosphate synthase"/>
    <property type="match status" value="1"/>
</dbReference>
<dbReference type="Gene3D" id="3.40.50.920">
    <property type="match status" value="1"/>
</dbReference>
<comment type="cofactor">
    <cofactor evidence="11">
        <name>thiamine diphosphate</name>
        <dbReference type="ChEBI" id="CHEBI:58937"/>
    </cofactor>
    <text evidence="11">Binds 1 thiamine pyrophosphate per subunit.</text>
</comment>
<dbReference type="OrthoDB" id="9803371at2"/>
<feature type="binding site" evidence="11">
    <location>
        <begin position="121"/>
        <end position="123"/>
    </location>
    <ligand>
        <name>thiamine diphosphate</name>
        <dbReference type="ChEBI" id="CHEBI:58937"/>
    </ligand>
</feature>
<evidence type="ECO:0000256" key="9">
    <source>
        <dbReference type="ARBA" id="ARBA00023229"/>
    </source>
</evidence>
<dbReference type="InterPro" id="IPR009014">
    <property type="entry name" value="Transketo_C/PFOR_II"/>
</dbReference>
<feature type="binding site" evidence="11">
    <location>
        <position position="80"/>
    </location>
    <ligand>
        <name>thiamine diphosphate</name>
        <dbReference type="ChEBI" id="CHEBI:58937"/>
    </ligand>
</feature>
<keyword evidence="7 11" id="KW-0784">Thiamine biosynthesis</keyword>
<comment type="subunit">
    <text evidence="3 11">Homodimer.</text>
</comment>
<dbReference type="GO" id="GO:0008661">
    <property type="term" value="F:1-deoxy-D-xylulose-5-phosphate synthase activity"/>
    <property type="evidence" value="ECO:0007669"/>
    <property type="project" value="UniProtKB-UniRule"/>
</dbReference>
<name>A0A0J9EAA6_9RHOB</name>
<keyword evidence="8 11" id="KW-0786">Thiamine pyrophosphate</keyword>
<dbReference type="PANTHER" id="PTHR43322">
    <property type="entry name" value="1-D-DEOXYXYLULOSE 5-PHOSPHATE SYNTHASE-RELATED"/>
    <property type="match status" value="1"/>
</dbReference>
<dbReference type="GO" id="GO:0019288">
    <property type="term" value="P:isopentenyl diphosphate biosynthetic process, methylerythritol 4-phosphate pathway"/>
    <property type="evidence" value="ECO:0007669"/>
    <property type="project" value="UniProtKB-ARBA"/>
</dbReference>
<feature type="binding site" evidence="11">
    <location>
        <begin position="157"/>
        <end position="158"/>
    </location>
    <ligand>
        <name>thiamine diphosphate</name>
        <dbReference type="ChEBI" id="CHEBI:58937"/>
    </ligand>
</feature>
<dbReference type="Pfam" id="PF02780">
    <property type="entry name" value="Transketolase_C"/>
    <property type="match status" value="1"/>
</dbReference>
<dbReference type="InterPro" id="IPR049557">
    <property type="entry name" value="Transketolase_CS"/>
</dbReference>
<keyword evidence="9 11" id="KW-0414">Isoprene biosynthesis</keyword>
<dbReference type="EMBL" id="LFTY01000002">
    <property type="protein sequence ID" value="KMW59715.1"/>
    <property type="molecule type" value="Genomic_DNA"/>
</dbReference>
<dbReference type="Proteomes" id="UP000037178">
    <property type="component" value="Unassembled WGS sequence"/>
</dbReference>
<dbReference type="SUPFAM" id="SSF52922">
    <property type="entry name" value="TK C-terminal domain-like"/>
    <property type="match status" value="1"/>
</dbReference>
<dbReference type="GO" id="GO:0009228">
    <property type="term" value="P:thiamine biosynthetic process"/>
    <property type="evidence" value="ECO:0007669"/>
    <property type="project" value="UniProtKB-UniRule"/>
</dbReference>
<dbReference type="CDD" id="cd07033">
    <property type="entry name" value="TPP_PYR_DXS_TK_like"/>
    <property type="match status" value="1"/>
</dbReference>
<keyword evidence="14" id="KW-1185">Reference proteome</keyword>
<dbReference type="Pfam" id="PF02779">
    <property type="entry name" value="Transket_pyr"/>
    <property type="match status" value="1"/>
</dbReference>
<sequence>MADDRPQTPTLDRVQSPADLKRLSDAELCRVADELRAETVSAVSETGGHLGAGLGVVELTVALHAVFDTPRDRLIWDVSHQCYPHKILTGRRDRIRTLRQKDGLSGFTKRSESAYDPFGAAHSSTSISAALGFAVARDLGGAAEPALGDAIAVIGDGAMSAGMAYEAMNNAGHLKRRLFVILNDNEMSIAPPVGAMSSYLSSLYAGAPFQELKAAAKGAVSLLPEPFQEGARRAKEMLKGMAVGGTFFESLGFSYLGPIDGHDLEQLLPVLRTVKDRATGPMLIHVVTQKGKGYAPAETARDKGHGVSKFDVVTGAQRKAPSNAPSYTKVFAQALLEEAAEDDKICAVTAAMPDGTGLNLFAERYPSRCFDVGIAEQHGVTFAAGLAAGGMKPFCAIYSTFLQRGYDQVVHDVALQRLPVRFAIDRAGLVGADGATHAGAYDIGFMANLPGMVVMAAADEAELKHMVATAVAHDEGPIAFRFPRGEGVGVEMPERGEVLQIGKGRLVREGKGVAILSFGARLKEVLEAADNLGAQGIAPTVADARFAKPLDRDLILALAAEHDVLVTIEEGAVGGFGSHVAQLLADEGVFDTGLKFRSMVLPDTFIDQASPSDMYAVAKLNAADIQAKILTVLNVDNLADRRA</sequence>
<dbReference type="InterPro" id="IPR005475">
    <property type="entry name" value="Transketolase-like_Pyr-bd"/>
</dbReference>
<evidence type="ECO:0000256" key="2">
    <source>
        <dbReference type="ARBA" id="ARBA00011081"/>
    </source>
</evidence>
<dbReference type="FunFam" id="3.40.50.970:FF:000005">
    <property type="entry name" value="1-deoxy-D-xylulose-5-phosphate synthase"/>
    <property type="match status" value="1"/>
</dbReference>
<dbReference type="PANTHER" id="PTHR43322:SF5">
    <property type="entry name" value="1-DEOXY-D-XYLULOSE-5-PHOSPHATE SYNTHASE, CHLOROPLASTIC"/>
    <property type="match status" value="1"/>
</dbReference>
<dbReference type="PATRIC" id="fig|1675527.3.peg.4932"/>
<dbReference type="STRING" id="1675527.AIOL_004698"/>
<dbReference type="NCBIfam" id="NF003933">
    <property type="entry name" value="PRK05444.2-2"/>
    <property type="match status" value="1"/>
</dbReference>
<dbReference type="InterPro" id="IPR005477">
    <property type="entry name" value="Dxylulose-5-P_synthase"/>
</dbReference>
<feature type="binding site" evidence="11">
    <location>
        <position position="185"/>
    </location>
    <ligand>
        <name>Mg(2+)</name>
        <dbReference type="ChEBI" id="CHEBI:18420"/>
    </ligand>
</feature>
<dbReference type="PROSITE" id="PS00801">
    <property type="entry name" value="TRANSKETOLASE_1"/>
    <property type="match status" value="1"/>
</dbReference>
<dbReference type="InterPro" id="IPR029061">
    <property type="entry name" value="THDP-binding"/>
</dbReference>
<feature type="binding site" evidence="11">
    <location>
        <position position="294"/>
    </location>
    <ligand>
        <name>thiamine diphosphate</name>
        <dbReference type="ChEBI" id="CHEBI:58937"/>
    </ligand>
</feature>
<evidence type="ECO:0000256" key="10">
    <source>
        <dbReference type="ARBA" id="ARBA00055605"/>
    </source>
</evidence>
<evidence type="ECO:0000256" key="5">
    <source>
        <dbReference type="ARBA" id="ARBA00022723"/>
    </source>
</evidence>
<accession>A0A0J9EAA6</accession>
<dbReference type="GO" id="GO:0016114">
    <property type="term" value="P:terpenoid biosynthetic process"/>
    <property type="evidence" value="ECO:0007669"/>
    <property type="project" value="UniProtKB-UniRule"/>
</dbReference>
<protein>
    <recommendedName>
        <fullName evidence="11">1-deoxy-D-xylulose-5-phosphate synthase</fullName>
        <ecNumber evidence="11">2.2.1.7</ecNumber>
    </recommendedName>
    <alternativeName>
        <fullName evidence="11">1-deoxyxylulose-5-phosphate synthase</fullName>
        <shortName evidence="11">DXP synthase</shortName>
        <shortName evidence="11">DXPS</shortName>
    </alternativeName>
</protein>
<dbReference type="InterPro" id="IPR020826">
    <property type="entry name" value="Transketolase_BS"/>
</dbReference>
<evidence type="ECO:0000256" key="3">
    <source>
        <dbReference type="ARBA" id="ARBA00011738"/>
    </source>
</evidence>
<comment type="pathway">
    <text evidence="1 11">Metabolic intermediate biosynthesis; 1-deoxy-D-xylulose 5-phosphate biosynthesis; 1-deoxy-D-xylulose 5-phosphate from D-glyceraldehyde 3-phosphate and pyruvate: step 1/1.</text>
</comment>
<comment type="caution">
    <text evidence="13">The sequence shown here is derived from an EMBL/GenBank/DDBJ whole genome shotgun (WGS) entry which is preliminary data.</text>
</comment>
<evidence type="ECO:0000256" key="8">
    <source>
        <dbReference type="ARBA" id="ARBA00023052"/>
    </source>
</evidence>
<feature type="binding site" evidence="11">
    <location>
        <position position="376"/>
    </location>
    <ligand>
        <name>thiamine diphosphate</name>
        <dbReference type="ChEBI" id="CHEBI:58937"/>
    </ligand>
</feature>
<reference evidence="13 14" key="1">
    <citation type="submission" date="2015-06" db="EMBL/GenBank/DDBJ databases">
        <title>Draft genome sequence of an Alphaproteobacteria species associated to the Mediterranean sponge Oscarella lobularis.</title>
        <authorList>
            <person name="Jourda C."/>
            <person name="Santini S."/>
            <person name="Claverie J.-M."/>
        </authorList>
    </citation>
    <scope>NUCLEOTIDE SEQUENCE [LARGE SCALE GENOMIC DNA]</scope>
    <source>
        <strain evidence="13">IGS</strain>
    </source>
</reference>
<proteinExistence type="inferred from homology"/>
<dbReference type="NCBIfam" id="TIGR00204">
    <property type="entry name" value="dxs"/>
    <property type="match status" value="1"/>
</dbReference>
<comment type="function">
    <text evidence="10 11">Catalyzes the acyloin condensation reaction between C atoms 2 and 3 of pyruvate and glyceraldehyde 3-phosphate to yield 1-deoxy-D-xylulose-5-phosphate (DXP).</text>
</comment>
<feature type="domain" description="Transketolase-like pyrimidine-binding" evidence="12">
    <location>
        <begin position="325"/>
        <end position="490"/>
    </location>
</feature>
<dbReference type="InterPro" id="IPR033248">
    <property type="entry name" value="Transketolase_C"/>
</dbReference>
<evidence type="ECO:0000256" key="6">
    <source>
        <dbReference type="ARBA" id="ARBA00022842"/>
    </source>
</evidence>
<evidence type="ECO:0000256" key="4">
    <source>
        <dbReference type="ARBA" id="ARBA00022679"/>
    </source>
</evidence>
<comment type="cofactor">
    <cofactor evidence="11">
        <name>Mg(2+)</name>
        <dbReference type="ChEBI" id="CHEBI:18420"/>
    </cofactor>
    <text evidence="11">Binds 1 Mg(2+) ion per subunit.</text>
</comment>
<dbReference type="PROSITE" id="PS00802">
    <property type="entry name" value="TRANSKETOLASE_2"/>
    <property type="match status" value="1"/>
</dbReference>
<dbReference type="GO" id="GO:0000287">
    <property type="term" value="F:magnesium ion binding"/>
    <property type="evidence" value="ECO:0007669"/>
    <property type="project" value="UniProtKB-UniRule"/>
</dbReference>
<dbReference type="Pfam" id="PF13292">
    <property type="entry name" value="DXP_synthase_N"/>
    <property type="match status" value="1"/>
</dbReference>
<evidence type="ECO:0000259" key="12">
    <source>
        <dbReference type="SMART" id="SM00861"/>
    </source>
</evidence>
<evidence type="ECO:0000256" key="11">
    <source>
        <dbReference type="HAMAP-Rule" id="MF_00315"/>
    </source>
</evidence>
<dbReference type="UniPathway" id="UPA00064">
    <property type="reaction ID" value="UER00091"/>
</dbReference>
<comment type="similarity">
    <text evidence="2 11">Belongs to the transketolase family. DXPS subfamily.</text>
</comment>